<evidence type="ECO:0000313" key="3">
    <source>
        <dbReference type="Proteomes" id="UP000716446"/>
    </source>
</evidence>
<dbReference type="GO" id="GO:0008757">
    <property type="term" value="F:S-adenosylmethionine-dependent methyltransferase activity"/>
    <property type="evidence" value="ECO:0007669"/>
    <property type="project" value="InterPro"/>
</dbReference>
<name>A0A9N8P605_9PEZI</name>
<dbReference type="InterPro" id="IPR013216">
    <property type="entry name" value="Methyltransf_11"/>
</dbReference>
<dbReference type="PANTHER" id="PTHR42912">
    <property type="entry name" value="METHYLTRANSFERASE"/>
    <property type="match status" value="1"/>
</dbReference>
<dbReference type="PANTHER" id="PTHR42912:SF95">
    <property type="entry name" value="METHYLTRANSFERASE TYPE 11 DOMAIN-CONTAINING PROTEIN"/>
    <property type="match status" value="1"/>
</dbReference>
<gene>
    <name evidence="2" type="ORF">AWRI4619_LOCUS1691</name>
</gene>
<dbReference type="SUPFAM" id="SSF53335">
    <property type="entry name" value="S-adenosyl-L-methionine-dependent methyltransferases"/>
    <property type="match status" value="1"/>
</dbReference>
<dbReference type="EMBL" id="CAIJEN010000002">
    <property type="protein sequence ID" value="CAD0083124.1"/>
    <property type="molecule type" value="Genomic_DNA"/>
</dbReference>
<dbReference type="InterPro" id="IPR029063">
    <property type="entry name" value="SAM-dependent_MTases_sf"/>
</dbReference>
<protein>
    <recommendedName>
        <fullName evidence="1">Methyltransferase type 11 domain-containing protein</fullName>
    </recommendedName>
</protein>
<dbReference type="AlphaFoldDB" id="A0A9N8P605"/>
<dbReference type="Pfam" id="PF08241">
    <property type="entry name" value="Methyltransf_11"/>
    <property type="match status" value="1"/>
</dbReference>
<reference evidence="2" key="1">
    <citation type="submission" date="2020-06" db="EMBL/GenBank/DDBJ databases">
        <authorList>
            <person name="Onetto C."/>
        </authorList>
    </citation>
    <scope>NUCLEOTIDE SEQUENCE</scope>
</reference>
<organism evidence="2 3">
    <name type="scientific">Aureobasidium vineae</name>
    <dbReference type="NCBI Taxonomy" id="2773715"/>
    <lineage>
        <taxon>Eukaryota</taxon>
        <taxon>Fungi</taxon>
        <taxon>Dikarya</taxon>
        <taxon>Ascomycota</taxon>
        <taxon>Pezizomycotina</taxon>
        <taxon>Dothideomycetes</taxon>
        <taxon>Dothideomycetidae</taxon>
        <taxon>Dothideales</taxon>
        <taxon>Saccotheciaceae</taxon>
        <taxon>Aureobasidium</taxon>
    </lineage>
</organism>
<proteinExistence type="predicted"/>
<keyword evidence="3" id="KW-1185">Reference proteome</keyword>
<evidence type="ECO:0000313" key="2">
    <source>
        <dbReference type="EMBL" id="CAD0083124.1"/>
    </source>
</evidence>
<dbReference type="Gene3D" id="3.40.50.150">
    <property type="entry name" value="Vaccinia Virus protein VP39"/>
    <property type="match status" value="1"/>
</dbReference>
<dbReference type="InterPro" id="IPR050508">
    <property type="entry name" value="Methyltransf_Superfamily"/>
</dbReference>
<sequence>MSSPSATKHINFKVGANDWNKASANYAANVSKTPMSIPITRLIEMLDSHSSLSSATSILDIGCGPGSVTSQLISSHHATLPTTTQLLATDFSSGMVGVVFQVRASKLNELQQGTEKDTWARVTPLVMDAMNLAPLLDHSISHIIANFVFFMVEDPVKALKETHRVLRPNGVGACSSWSRMQWMESLAIAASRTFPSLNKPTPEMPTVTASWTSCEGVSEQLKAAGFTETHTEYVEAPIVMPDVEQFAHFFLTSGNPAVTWITDVLDEQEVKEVEKQFVQVVKENCEKNDDGAYVLAGTAVIAIGRK</sequence>
<feature type="domain" description="Methyltransferase type 11" evidence="1">
    <location>
        <begin position="59"/>
        <end position="171"/>
    </location>
</feature>
<evidence type="ECO:0000259" key="1">
    <source>
        <dbReference type="Pfam" id="PF08241"/>
    </source>
</evidence>
<dbReference type="Proteomes" id="UP000716446">
    <property type="component" value="Unassembled WGS sequence"/>
</dbReference>
<accession>A0A9N8P605</accession>
<dbReference type="CDD" id="cd02440">
    <property type="entry name" value="AdoMet_MTases"/>
    <property type="match status" value="1"/>
</dbReference>
<comment type="caution">
    <text evidence="2">The sequence shown here is derived from an EMBL/GenBank/DDBJ whole genome shotgun (WGS) entry which is preliminary data.</text>
</comment>